<evidence type="ECO:0000313" key="2">
    <source>
        <dbReference type="EMBL" id="PLB41419.1"/>
    </source>
</evidence>
<organism evidence="2 3">
    <name type="scientific">Aspergillus candidus</name>
    <dbReference type="NCBI Taxonomy" id="41067"/>
    <lineage>
        <taxon>Eukaryota</taxon>
        <taxon>Fungi</taxon>
        <taxon>Dikarya</taxon>
        <taxon>Ascomycota</taxon>
        <taxon>Pezizomycotina</taxon>
        <taxon>Eurotiomycetes</taxon>
        <taxon>Eurotiomycetidae</taxon>
        <taxon>Eurotiales</taxon>
        <taxon>Aspergillaceae</taxon>
        <taxon>Aspergillus</taxon>
        <taxon>Aspergillus subgen. Circumdati</taxon>
    </lineage>
</organism>
<name>A0A2I2FLB6_ASPCN</name>
<evidence type="ECO:0000313" key="3">
    <source>
        <dbReference type="Proteomes" id="UP000234585"/>
    </source>
</evidence>
<feature type="region of interest" description="Disordered" evidence="1">
    <location>
        <begin position="66"/>
        <end position="170"/>
    </location>
</feature>
<dbReference type="STRING" id="41067.A0A2I2FLB6"/>
<dbReference type="EMBL" id="KZ559121">
    <property type="protein sequence ID" value="PLB41419.1"/>
    <property type="molecule type" value="Genomic_DNA"/>
</dbReference>
<gene>
    <name evidence="2" type="ORF">BDW47DRAFT_122967</name>
</gene>
<dbReference type="GeneID" id="36523115"/>
<dbReference type="OrthoDB" id="4590707at2759"/>
<feature type="compositionally biased region" description="Polar residues" evidence="1">
    <location>
        <begin position="87"/>
        <end position="104"/>
    </location>
</feature>
<evidence type="ECO:0000256" key="1">
    <source>
        <dbReference type="SAM" id="MobiDB-lite"/>
    </source>
</evidence>
<keyword evidence="3" id="KW-1185">Reference proteome</keyword>
<reference evidence="2 3" key="1">
    <citation type="submission" date="2017-12" db="EMBL/GenBank/DDBJ databases">
        <authorList>
            <consortium name="DOE Joint Genome Institute"/>
            <person name="Haridas S."/>
            <person name="Kjaerbolling I."/>
            <person name="Vesth T.C."/>
            <person name="Frisvad J.C."/>
            <person name="Nybo J.L."/>
            <person name="Theobald S."/>
            <person name="Kuo A."/>
            <person name="Bowyer P."/>
            <person name="Matsuda Y."/>
            <person name="Mondo S."/>
            <person name="Lyhne E.K."/>
            <person name="Kogle M.E."/>
            <person name="Clum A."/>
            <person name="Lipzen A."/>
            <person name="Salamov A."/>
            <person name="Ngan C.Y."/>
            <person name="Daum C."/>
            <person name="Chiniquy J."/>
            <person name="Barry K."/>
            <person name="LaButti K."/>
            <person name="Simmons B.A."/>
            <person name="Magnuson J.K."/>
            <person name="Mortensen U.H."/>
            <person name="Larsen T.O."/>
            <person name="Grigoriev I.V."/>
            <person name="Baker S.E."/>
            <person name="Andersen M.R."/>
            <person name="Nordberg H.P."/>
            <person name="Cantor M.N."/>
            <person name="Hua S.X."/>
        </authorList>
    </citation>
    <scope>NUCLEOTIDE SEQUENCE [LARGE SCALE GENOMIC DNA]</scope>
    <source>
        <strain evidence="2 3">CBS 102.13</strain>
    </source>
</reference>
<proteinExistence type="predicted"/>
<sequence length="170" mass="17858">MIPSRLSSISLAALRPTQATASRSTQLFARRSFATQPPQHGQRSSDVPYALGALILGGGGAFLLLRSGPEKTPHHEPIKEQAAQYVKGTQESVTGEKSNSSFEQPPSEVDPASSRKEAGGYSSMSGKQEGLSNTTSDNPHINDPGLSNKGEGESDSVKVKGTVSPTRPQA</sequence>
<protein>
    <submittedName>
        <fullName evidence="2">Uncharacterized protein</fullName>
    </submittedName>
</protein>
<dbReference type="RefSeq" id="XP_024675431.1">
    <property type="nucleotide sequence ID" value="XM_024815955.1"/>
</dbReference>
<feature type="compositionally biased region" description="Basic and acidic residues" evidence="1">
    <location>
        <begin position="68"/>
        <end position="79"/>
    </location>
</feature>
<feature type="compositionally biased region" description="Polar residues" evidence="1">
    <location>
        <begin position="122"/>
        <end position="139"/>
    </location>
</feature>
<accession>A0A2I2FLB6</accession>
<dbReference type="AlphaFoldDB" id="A0A2I2FLB6"/>
<dbReference type="Proteomes" id="UP000234585">
    <property type="component" value="Unassembled WGS sequence"/>
</dbReference>